<dbReference type="RefSeq" id="WP_074599326.1">
    <property type="nucleotide sequence ID" value="NZ_FNHF01000003.1"/>
</dbReference>
<feature type="transmembrane region" description="Helical" evidence="1">
    <location>
        <begin position="29"/>
        <end position="51"/>
    </location>
</feature>
<organism evidence="2 3">
    <name type="scientific">Sediminibacillus halophilus</name>
    <dbReference type="NCBI Taxonomy" id="482461"/>
    <lineage>
        <taxon>Bacteria</taxon>
        <taxon>Bacillati</taxon>
        <taxon>Bacillota</taxon>
        <taxon>Bacilli</taxon>
        <taxon>Bacillales</taxon>
        <taxon>Bacillaceae</taxon>
        <taxon>Sediminibacillus</taxon>
    </lineage>
</organism>
<dbReference type="OrthoDB" id="2720129at2"/>
<keyword evidence="1" id="KW-0472">Membrane</keyword>
<dbReference type="InterPro" id="IPR025434">
    <property type="entry name" value="YesK-like"/>
</dbReference>
<accession>A0A1G9T359</accession>
<feature type="transmembrane region" description="Helical" evidence="1">
    <location>
        <begin position="57"/>
        <end position="79"/>
    </location>
</feature>
<feature type="transmembrane region" description="Helical" evidence="1">
    <location>
        <begin position="91"/>
        <end position="111"/>
    </location>
</feature>
<evidence type="ECO:0000313" key="3">
    <source>
        <dbReference type="Proteomes" id="UP000182347"/>
    </source>
</evidence>
<evidence type="ECO:0000256" key="1">
    <source>
        <dbReference type="SAM" id="Phobius"/>
    </source>
</evidence>
<feature type="transmembrane region" description="Helical" evidence="1">
    <location>
        <begin position="6"/>
        <end position="22"/>
    </location>
</feature>
<gene>
    <name evidence="2" type="ORF">SAMN05216244_2417</name>
</gene>
<keyword evidence="1" id="KW-1133">Transmembrane helix</keyword>
<keyword evidence="3" id="KW-1185">Reference proteome</keyword>
<dbReference type="AlphaFoldDB" id="A0A1G9T359"/>
<evidence type="ECO:0000313" key="2">
    <source>
        <dbReference type="EMBL" id="SDM42058.1"/>
    </source>
</evidence>
<protein>
    <submittedName>
        <fullName evidence="2">YesK-like protein</fullName>
    </submittedName>
</protein>
<sequence>MYLILAYGLFLGLLVFGFFFILSKFKKQFYLAPLLTFITALIIVLYSFYIVRGFEGMGYVFLAIGVFLISVLGTMAMPLLTKSSKLTKVTIWDKIGLVVLPVIFFTTIFVVNGKDDDYWIIDEGHTAVNDNTYSHYRVSTISEGNKQIYLILGEEYIGKKMEVQEVNQNESTEVVLDVVEDESNPNKSPFIYIGLDEIKEPLTVRTMEGEEIQSALEIINE</sequence>
<dbReference type="Pfam" id="PF14150">
    <property type="entry name" value="YesK"/>
    <property type="match status" value="1"/>
</dbReference>
<dbReference type="EMBL" id="FNHF01000003">
    <property type="protein sequence ID" value="SDM42058.1"/>
    <property type="molecule type" value="Genomic_DNA"/>
</dbReference>
<keyword evidence="1" id="KW-0812">Transmembrane</keyword>
<reference evidence="3" key="1">
    <citation type="submission" date="2016-10" db="EMBL/GenBank/DDBJ databases">
        <authorList>
            <person name="Varghese N."/>
            <person name="Submissions S."/>
        </authorList>
    </citation>
    <scope>NUCLEOTIDE SEQUENCE [LARGE SCALE GENOMIC DNA]</scope>
    <source>
        <strain evidence="3">CGMCC 1.6199</strain>
    </source>
</reference>
<name>A0A1G9T359_9BACI</name>
<proteinExistence type="predicted"/>
<dbReference type="Proteomes" id="UP000182347">
    <property type="component" value="Unassembled WGS sequence"/>
</dbReference>